<name>F5RH33_METUF</name>
<dbReference type="InterPro" id="IPR008972">
    <property type="entry name" value="Cupredoxin"/>
</dbReference>
<dbReference type="Gene3D" id="2.60.40.420">
    <property type="entry name" value="Cupredoxins - blue copper proteins"/>
    <property type="match status" value="1"/>
</dbReference>
<sequence length="205" mass="22057">MSVIAFRPRLRAAALFLAALCAGGPAQAATVAYRTVDSAGRALDGVVIALLPASRANLPAPRPARIEQVRKSFMPQVSAVQVGAAIEFPNNDTVRHHVYSFSPAKVFELKLYSGKPEKPVVFDKAGLVVLGCNIHDQMVAYVSVVDTPWFAVSGNDGAAQIRDVPPGDYQVQVWHPRRLGMPDLPLRPLKVAGDLNETLAVELKP</sequence>
<comment type="caution">
    <text evidence="2">The sequence shown here is derived from an EMBL/GenBank/DDBJ whole genome shotgun (WGS) entry which is preliminary data.</text>
</comment>
<evidence type="ECO:0000313" key="3">
    <source>
        <dbReference type="Proteomes" id="UP000005019"/>
    </source>
</evidence>
<evidence type="ECO:0000313" key="2">
    <source>
        <dbReference type="EMBL" id="EGK70237.1"/>
    </source>
</evidence>
<evidence type="ECO:0000256" key="1">
    <source>
        <dbReference type="SAM" id="SignalP"/>
    </source>
</evidence>
<dbReference type="GO" id="GO:0030246">
    <property type="term" value="F:carbohydrate binding"/>
    <property type="evidence" value="ECO:0007669"/>
    <property type="project" value="InterPro"/>
</dbReference>
<dbReference type="Proteomes" id="UP000005019">
    <property type="component" value="Unassembled WGS sequence"/>
</dbReference>
<dbReference type="eggNOG" id="COG3794">
    <property type="taxonomic scope" value="Bacteria"/>
</dbReference>
<dbReference type="OrthoDB" id="9772097at2"/>
<gene>
    <name evidence="2" type="ORF">METUNv1_03625</name>
</gene>
<feature type="chain" id="PRO_5003327239" description="Methylamine utilization protein" evidence="1">
    <location>
        <begin position="29"/>
        <end position="205"/>
    </location>
</feature>
<proteinExistence type="predicted"/>
<dbReference type="RefSeq" id="WP_008064163.1">
    <property type="nucleotide sequence ID" value="NZ_AFHG01000058.1"/>
</dbReference>
<accession>F5RH33</accession>
<organism evidence="2 3">
    <name type="scientific">Methyloversatilis universalis (strain ATCC BAA-1314 / DSM 25237 / JCM 13912 / CCUG 52030 / FAM5)</name>
    <dbReference type="NCBI Taxonomy" id="1000565"/>
    <lineage>
        <taxon>Bacteria</taxon>
        <taxon>Pseudomonadati</taxon>
        <taxon>Pseudomonadota</taxon>
        <taxon>Betaproteobacteria</taxon>
        <taxon>Nitrosomonadales</taxon>
        <taxon>Sterolibacteriaceae</taxon>
        <taxon>Methyloversatilis</taxon>
    </lineage>
</organism>
<dbReference type="AlphaFoldDB" id="F5RH33"/>
<keyword evidence="3" id="KW-1185">Reference proteome</keyword>
<dbReference type="EMBL" id="AFHG01000058">
    <property type="protein sequence ID" value="EGK70237.1"/>
    <property type="molecule type" value="Genomic_DNA"/>
</dbReference>
<dbReference type="SUPFAM" id="SSF49503">
    <property type="entry name" value="Cupredoxins"/>
    <property type="match status" value="1"/>
</dbReference>
<reference evidence="2 3" key="1">
    <citation type="journal article" date="2011" name="J. Bacteriol.">
        <title>Genome sequence of Methyloversatilis universalis FAM5T, a methylotrophic representative of the order Rhodocyclales.</title>
        <authorList>
            <person name="Kittichotirat W."/>
            <person name="Good N.M."/>
            <person name="Hall R."/>
            <person name="Bringel F."/>
            <person name="Lajus A."/>
            <person name="Medigue C."/>
            <person name="Smalley N.E."/>
            <person name="Beck D."/>
            <person name="Bumgarner R."/>
            <person name="Vuilleumier S."/>
            <person name="Kalyuzhnaya M.G."/>
        </authorList>
    </citation>
    <scope>NUCLEOTIDE SEQUENCE [LARGE SCALE GENOMIC DNA]</scope>
    <source>
        <strain evidence="3">ATCC BAA-1314 / JCM 13912 / FAM5</strain>
    </source>
</reference>
<dbReference type="CDD" id="cd04221">
    <property type="entry name" value="MauL"/>
    <property type="match status" value="1"/>
</dbReference>
<keyword evidence="1" id="KW-0732">Signal</keyword>
<dbReference type="InterPro" id="IPR013784">
    <property type="entry name" value="Carb-bd-like_fold"/>
</dbReference>
<dbReference type="InterPro" id="IPR034242">
    <property type="entry name" value="MauL"/>
</dbReference>
<evidence type="ECO:0008006" key="4">
    <source>
        <dbReference type="Google" id="ProtNLM"/>
    </source>
</evidence>
<feature type="signal peptide" evidence="1">
    <location>
        <begin position="1"/>
        <end position="28"/>
    </location>
</feature>
<protein>
    <recommendedName>
        <fullName evidence="4">Methylamine utilization protein</fullName>
    </recommendedName>
</protein>
<dbReference type="STRING" id="1000565.METUNv1_03625"/>
<dbReference type="SUPFAM" id="SSF49452">
    <property type="entry name" value="Starch-binding domain-like"/>
    <property type="match status" value="1"/>
</dbReference>